<name>Z9JPC3_9MICO</name>
<evidence type="ECO:0000313" key="3">
    <source>
        <dbReference type="EMBL" id="EWS79587.1"/>
    </source>
</evidence>
<dbReference type="Gene3D" id="3.30.420.10">
    <property type="entry name" value="Ribonuclease H-like superfamily/Ribonuclease H"/>
    <property type="match status" value="1"/>
</dbReference>
<keyword evidence="4" id="KW-1185">Reference proteome</keyword>
<dbReference type="InterPro" id="IPR025246">
    <property type="entry name" value="IS30-like_HTH"/>
</dbReference>
<dbReference type="GO" id="GO:0032196">
    <property type="term" value="P:transposition"/>
    <property type="evidence" value="ECO:0007669"/>
    <property type="project" value="TreeGrafter"/>
</dbReference>
<dbReference type="InterPro" id="IPR053392">
    <property type="entry name" value="Transposase_IS30-like"/>
</dbReference>
<dbReference type="HOGENOM" id="CLU_035706_0_0_11"/>
<dbReference type="SUPFAM" id="SSF53098">
    <property type="entry name" value="Ribonuclease H-like"/>
    <property type="match status" value="1"/>
</dbReference>
<dbReference type="InterPro" id="IPR001584">
    <property type="entry name" value="Integrase_cat-core"/>
</dbReference>
<organism evidence="3 4">
    <name type="scientific">Brachybacterium phenoliresistens</name>
    <dbReference type="NCBI Taxonomy" id="396014"/>
    <lineage>
        <taxon>Bacteria</taxon>
        <taxon>Bacillati</taxon>
        <taxon>Actinomycetota</taxon>
        <taxon>Actinomycetes</taxon>
        <taxon>Micrococcales</taxon>
        <taxon>Dermabacteraceae</taxon>
        <taxon>Brachybacterium</taxon>
    </lineage>
</organism>
<evidence type="ECO:0000259" key="2">
    <source>
        <dbReference type="PROSITE" id="PS50994"/>
    </source>
</evidence>
<reference evidence="3 4" key="1">
    <citation type="submission" date="2014-02" db="EMBL/GenBank/DDBJ databases">
        <title>Genome sequence of Brachybacterium phenoliresistens strain W13A50.</title>
        <authorList>
            <person name="Wang X."/>
        </authorList>
    </citation>
    <scope>NUCLEOTIDE SEQUENCE [LARGE SCALE GENOMIC DNA]</scope>
    <source>
        <strain evidence="3 4">W13A50</strain>
    </source>
</reference>
<dbReference type="PATRIC" id="fig|396014.3.peg.3629"/>
<dbReference type="Proteomes" id="UP000023067">
    <property type="component" value="Unassembled WGS sequence"/>
</dbReference>
<dbReference type="EMBL" id="JDYK01000031">
    <property type="protein sequence ID" value="EWS79587.1"/>
    <property type="molecule type" value="Genomic_DNA"/>
</dbReference>
<evidence type="ECO:0000313" key="4">
    <source>
        <dbReference type="Proteomes" id="UP000023067"/>
    </source>
</evidence>
<dbReference type="GO" id="GO:0005829">
    <property type="term" value="C:cytosol"/>
    <property type="evidence" value="ECO:0007669"/>
    <property type="project" value="TreeGrafter"/>
</dbReference>
<dbReference type="AlphaFoldDB" id="Z9JPC3"/>
<keyword evidence="1" id="KW-0233">DNA recombination</keyword>
<dbReference type="NCBIfam" id="NF033563">
    <property type="entry name" value="transpos_IS30"/>
    <property type="match status" value="1"/>
</dbReference>
<dbReference type="PANTHER" id="PTHR10948:SF23">
    <property type="entry name" value="TRANSPOSASE INSI FOR INSERTION SEQUENCE ELEMENT IS30A-RELATED"/>
    <property type="match status" value="1"/>
</dbReference>
<dbReference type="GO" id="GO:0003676">
    <property type="term" value="F:nucleic acid binding"/>
    <property type="evidence" value="ECO:0007669"/>
    <property type="project" value="InterPro"/>
</dbReference>
<sequence length="332" mass="38491">MEPTRALRVHERELIKERLVEGKSLRAIASELGRAPSTISREIKRGSLRGTVRSYEFTRAERYAREMRRRPKPLKIVSDRLLHRLVQCGLHFGLSPEQIVGRLKRARPDDSRFHLCHETVYRTLYLQARGELRREISSALRTGRTMRRPQKRADERRRRVPEAIRISERPAEALDRSVPGHWEGDLIVGKHGKSSIGTVVERRSNFTALVWMDPGLPRSEALILGLKKSLAGLPDDLRSTLTWDQGIEMSRHEAVVETSNIDVYFADPRSPWQRATNENTNGLLRQYFPKGTDLSVHTPEELKRVEDLLNDRPRKRLEFATPREVFSEYLLR</sequence>
<dbReference type="PROSITE" id="PS50994">
    <property type="entry name" value="INTEGRASE"/>
    <property type="match status" value="1"/>
</dbReference>
<dbReference type="GO" id="GO:0006310">
    <property type="term" value="P:DNA recombination"/>
    <property type="evidence" value="ECO:0007669"/>
    <property type="project" value="UniProtKB-KW"/>
</dbReference>
<dbReference type="InterPro" id="IPR012337">
    <property type="entry name" value="RNaseH-like_sf"/>
</dbReference>
<dbReference type="Pfam" id="PF13936">
    <property type="entry name" value="HTH_38"/>
    <property type="match status" value="1"/>
</dbReference>
<dbReference type="GO" id="GO:0015074">
    <property type="term" value="P:DNA integration"/>
    <property type="evidence" value="ECO:0007669"/>
    <property type="project" value="InterPro"/>
</dbReference>
<feature type="domain" description="Integrase catalytic" evidence="2">
    <location>
        <begin position="166"/>
        <end position="330"/>
    </location>
</feature>
<dbReference type="InterPro" id="IPR036397">
    <property type="entry name" value="RNaseH_sf"/>
</dbReference>
<proteinExistence type="predicted"/>
<accession>Z9JPC3</accession>
<dbReference type="PANTHER" id="PTHR10948">
    <property type="entry name" value="TRANSPOSASE"/>
    <property type="match status" value="1"/>
</dbReference>
<gene>
    <name evidence="3" type="ORF">BF93_12940</name>
</gene>
<comment type="caution">
    <text evidence="3">The sequence shown here is derived from an EMBL/GenBank/DDBJ whole genome shotgun (WGS) entry which is preliminary data.</text>
</comment>
<dbReference type="GO" id="GO:0004803">
    <property type="term" value="F:transposase activity"/>
    <property type="evidence" value="ECO:0007669"/>
    <property type="project" value="TreeGrafter"/>
</dbReference>
<dbReference type="InterPro" id="IPR051917">
    <property type="entry name" value="Transposase-Integrase"/>
</dbReference>
<evidence type="ECO:0000256" key="1">
    <source>
        <dbReference type="ARBA" id="ARBA00023172"/>
    </source>
</evidence>
<protein>
    <submittedName>
        <fullName evidence="3">Transposase</fullName>
    </submittedName>
</protein>
<dbReference type="eggNOG" id="COG2826">
    <property type="taxonomic scope" value="Bacteria"/>
</dbReference>